<dbReference type="InterPro" id="IPR011990">
    <property type="entry name" value="TPR-like_helical_dom_sf"/>
</dbReference>
<dbReference type="Pfam" id="PF13424">
    <property type="entry name" value="TPR_12"/>
    <property type="match status" value="1"/>
</dbReference>
<dbReference type="AlphaFoldDB" id="A0A371Q666"/>
<dbReference type="EMBL" id="QUAC01000082">
    <property type="protein sequence ID" value="REK90180.1"/>
    <property type="molecule type" value="Genomic_DNA"/>
</dbReference>
<reference evidence="3 4" key="1">
    <citation type="submission" date="2018-08" db="EMBL/GenBank/DDBJ databases">
        <title>Streptomyces NEAU-D10 sp. nov., a novel Actinomycete isolated from soil.</title>
        <authorList>
            <person name="Jin L."/>
        </authorList>
    </citation>
    <scope>NUCLEOTIDE SEQUENCE [LARGE SCALE GENOMIC DNA]</scope>
    <source>
        <strain evidence="3 4">NEAU-D10</strain>
    </source>
</reference>
<organism evidence="3 4">
    <name type="scientific">Streptomyces inhibens</name>
    <dbReference type="NCBI Taxonomy" id="2293571"/>
    <lineage>
        <taxon>Bacteria</taxon>
        <taxon>Bacillati</taxon>
        <taxon>Actinomycetota</taxon>
        <taxon>Actinomycetes</taxon>
        <taxon>Kitasatosporales</taxon>
        <taxon>Streptomycetaceae</taxon>
        <taxon>Streptomyces</taxon>
    </lineage>
</organism>
<dbReference type="OrthoDB" id="3311584at2"/>
<evidence type="ECO:0000256" key="1">
    <source>
        <dbReference type="PROSITE-ProRule" id="PRU00339"/>
    </source>
</evidence>
<keyword evidence="4" id="KW-1185">Reference proteome</keyword>
<feature type="repeat" description="TPR" evidence="1">
    <location>
        <begin position="502"/>
        <end position="535"/>
    </location>
</feature>
<dbReference type="Proteomes" id="UP000262477">
    <property type="component" value="Unassembled WGS sequence"/>
</dbReference>
<evidence type="ECO:0000256" key="2">
    <source>
        <dbReference type="SAM" id="MobiDB-lite"/>
    </source>
</evidence>
<dbReference type="PANTHER" id="PTHR47691">
    <property type="entry name" value="REGULATOR-RELATED"/>
    <property type="match status" value="1"/>
</dbReference>
<dbReference type="SUPFAM" id="SSF52540">
    <property type="entry name" value="P-loop containing nucleoside triphosphate hydrolases"/>
    <property type="match status" value="1"/>
</dbReference>
<dbReference type="PROSITE" id="PS50005">
    <property type="entry name" value="TPR"/>
    <property type="match status" value="1"/>
</dbReference>
<protein>
    <submittedName>
        <fullName evidence="3">Regulator</fullName>
    </submittedName>
</protein>
<sequence>MSGPGEHTDGAWGGRNEIGGSAQIWGASVQAAEIRGGIHVHQAPQARPPVPRQLLSVPAHFTDRDADIAALEELRDARRTSVPQLVVVSGPAGVGKTALVSHWLRGIAEEYPDGQLYADLGAQGPDRPLRPGEVLDAFLRALGVGLVPVQLAEQAALWRSVSAGLRLAVMIDNALSAAQVRPLLNGAPGSLFVVSSRRRLTGLITDGAGFHQVDALDPAAALELLARGGGGSRVEQDPEAARQVVSQCAFLPLAVCLAAARLAARPRQPVAAMAAALTRGRGPLELLRVEGESAVHTALDESYALLPPDAARAYRLLGLLPLTHYDPQLTAAVCAVSLDEAERLLDILMDGNLLQDVGPDTYRFHDLVRLHAAGRAKEEPAPARRAALRHFLDWCLATATAAEALLTPSHRTLARDYDGRTVQPTPLPDQETALAWLDARRLDLMAAVRLSAGSGHDDATAWQLVDAMWPLFLRLRPYGLWAEAHGLGLDAARRHGDRKGEGRMLTSGGNGLCHTGRYEEAVEWFGQALRLAEEDGDVRQQAQALNGLGKAHRGAGDLVRAEEYHQQALDRRESIGHTRGAALSRYALGELALERGAWHTAASLLAHAHTTLRAESDPYDAARALAHLGRATACAGDPAAGSRQLAAALEEFQRLGSVHWEARTWELLGQCAEDGGEPASARRSYERARALYEPLSPSDTGRLTGRLRHMDAGAGPG</sequence>
<dbReference type="SMART" id="SM00028">
    <property type="entry name" value="TPR"/>
    <property type="match status" value="3"/>
</dbReference>
<dbReference type="InterPro" id="IPR027417">
    <property type="entry name" value="P-loop_NTPase"/>
</dbReference>
<gene>
    <name evidence="3" type="ORF">DY245_11670</name>
</gene>
<dbReference type="Gene3D" id="3.40.50.300">
    <property type="entry name" value="P-loop containing nucleotide triphosphate hydrolases"/>
    <property type="match status" value="1"/>
</dbReference>
<accession>A0A371Q666</accession>
<evidence type="ECO:0000313" key="4">
    <source>
        <dbReference type="Proteomes" id="UP000262477"/>
    </source>
</evidence>
<name>A0A371Q666_STRIH</name>
<keyword evidence="1" id="KW-0802">TPR repeat</keyword>
<dbReference type="SUPFAM" id="SSF48452">
    <property type="entry name" value="TPR-like"/>
    <property type="match status" value="1"/>
</dbReference>
<comment type="caution">
    <text evidence="3">The sequence shown here is derived from an EMBL/GenBank/DDBJ whole genome shotgun (WGS) entry which is preliminary data.</text>
</comment>
<dbReference type="PANTHER" id="PTHR47691:SF3">
    <property type="entry name" value="HTH-TYPE TRANSCRIPTIONAL REGULATOR RV0890C-RELATED"/>
    <property type="match status" value="1"/>
</dbReference>
<dbReference type="RefSeq" id="WP_128506372.1">
    <property type="nucleotide sequence ID" value="NZ_QUAC01000082.1"/>
</dbReference>
<feature type="region of interest" description="Disordered" evidence="2">
    <location>
        <begin position="696"/>
        <end position="717"/>
    </location>
</feature>
<dbReference type="InterPro" id="IPR019734">
    <property type="entry name" value="TPR_rpt"/>
</dbReference>
<evidence type="ECO:0000313" key="3">
    <source>
        <dbReference type="EMBL" id="REK90180.1"/>
    </source>
</evidence>
<dbReference type="Gene3D" id="1.25.40.10">
    <property type="entry name" value="Tetratricopeptide repeat domain"/>
    <property type="match status" value="2"/>
</dbReference>
<proteinExistence type="predicted"/>